<name>A0A6M5YQH2_9BACT</name>
<reference evidence="5" key="1">
    <citation type="submission" date="2020-05" db="EMBL/GenBank/DDBJ databases">
        <title>Frigoriglobus tundricola gen. nov., sp. nov., a psychrotolerant cellulolytic planctomycete of the family Gemmataceae with two divergent copies of 16S rRNA gene.</title>
        <authorList>
            <person name="Kulichevskaya I.S."/>
            <person name="Ivanova A.A."/>
            <person name="Naumoff D.G."/>
            <person name="Beletsky A.V."/>
            <person name="Rijpstra W.I.C."/>
            <person name="Sinninghe Damste J.S."/>
            <person name="Mardanov A.V."/>
            <person name="Ravin N.V."/>
            <person name="Dedysh S.N."/>
        </authorList>
    </citation>
    <scope>NUCLEOTIDE SEQUENCE [LARGE SCALE GENOMIC DNA]</scope>
    <source>
        <strain evidence="5">PL17</strain>
    </source>
</reference>
<feature type="domain" description="Tyr recombinase" evidence="3">
    <location>
        <begin position="189"/>
        <end position="451"/>
    </location>
</feature>
<feature type="compositionally biased region" description="Polar residues" evidence="2">
    <location>
        <begin position="360"/>
        <end position="369"/>
    </location>
</feature>
<keyword evidence="5" id="KW-1185">Reference proteome</keyword>
<dbReference type="GO" id="GO:0003677">
    <property type="term" value="F:DNA binding"/>
    <property type="evidence" value="ECO:0007669"/>
    <property type="project" value="InterPro"/>
</dbReference>
<evidence type="ECO:0000313" key="4">
    <source>
        <dbReference type="EMBL" id="QJW95616.1"/>
    </source>
</evidence>
<feature type="region of interest" description="Disordered" evidence="2">
    <location>
        <begin position="352"/>
        <end position="381"/>
    </location>
</feature>
<dbReference type="PANTHER" id="PTHR30349">
    <property type="entry name" value="PHAGE INTEGRASE-RELATED"/>
    <property type="match status" value="1"/>
</dbReference>
<dbReference type="Pfam" id="PF00589">
    <property type="entry name" value="Phage_integrase"/>
    <property type="match status" value="1"/>
</dbReference>
<evidence type="ECO:0000259" key="3">
    <source>
        <dbReference type="PROSITE" id="PS51898"/>
    </source>
</evidence>
<dbReference type="InterPro" id="IPR050090">
    <property type="entry name" value="Tyrosine_recombinase_XerCD"/>
</dbReference>
<dbReference type="CDD" id="cd00397">
    <property type="entry name" value="DNA_BRE_C"/>
    <property type="match status" value="1"/>
</dbReference>
<dbReference type="InterPro" id="IPR011010">
    <property type="entry name" value="DNA_brk_join_enz"/>
</dbReference>
<dbReference type="InterPro" id="IPR013762">
    <property type="entry name" value="Integrase-like_cat_sf"/>
</dbReference>
<dbReference type="GO" id="GO:0015074">
    <property type="term" value="P:DNA integration"/>
    <property type="evidence" value="ECO:0007669"/>
    <property type="project" value="InterPro"/>
</dbReference>
<organism evidence="4 5">
    <name type="scientific">Frigoriglobus tundricola</name>
    <dbReference type="NCBI Taxonomy" id="2774151"/>
    <lineage>
        <taxon>Bacteria</taxon>
        <taxon>Pseudomonadati</taxon>
        <taxon>Planctomycetota</taxon>
        <taxon>Planctomycetia</taxon>
        <taxon>Gemmatales</taxon>
        <taxon>Gemmataceae</taxon>
        <taxon>Frigoriglobus</taxon>
    </lineage>
</organism>
<protein>
    <recommendedName>
        <fullName evidence="3">Tyr recombinase domain-containing protein</fullName>
    </recommendedName>
</protein>
<dbReference type="Proteomes" id="UP000503447">
    <property type="component" value="Chromosome"/>
</dbReference>
<dbReference type="GO" id="GO:0006310">
    <property type="term" value="P:DNA recombination"/>
    <property type="evidence" value="ECO:0007669"/>
    <property type="project" value="UniProtKB-KW"/>
</dbReference>
<keyword evidence="1" id="KW-0233">DNA recombination</keyword>
<dbReference type="AlphaFoldDB" id="A0A6M5YQH2"/>
<accession>A0A6M5YQH2</accession>
<evidence type="ECO:0000256" key="1">
    <source>
        <dbReference type="ARBA" id="ARBA00023172"/>
    </source>
</evidence>
<evidence type="ECO:0000256" key="2">
    <source>
        <dbReference type="SAM" id="MobiDB-lite"/>
    </source>
</evidence>
<dbReference type="Gene3D" id="1.10.443.10">
    <property type="entry name" value="Intergrase catalytic core"/>
    <property type="match status" value="1"/>
</dbReference>
<dbReference type="KEGG" id="ftj:FTUN_3167"/>
<dbReference type="PROSITE" id="PS51898">
    <property type="entry name" value="TYR_RECOMBINASE"/>
    <property type="match status" value="1"/>
</dbReference>
<sequence length="454" mass="50856">MSNPRRVTPSYLIHKQSGRARAVWTDQTGTRHQQLLPGAFESPESRTAFARLQLELVSASHPITQAARRDGLTVNEVLLAFMNWADTHYRTADGHPTTEIGELQWSIRAVRELYGDTPAAEFGPRALAAVRQHMIGRNWARSLINHRIDRVKRVFKWATSEELVPVTVYQALRTLAGLRRGRTEAREAEPVGPVDPAHVAATLPRLTAHLRCMVELQRLTGMRPGETCKLRLCEMDRSGEGWVYRPAQHKTAHHGKTRAIHFGPRAQSLVVAFLRGENPPPEGFAHIDPNYPDQSAARRVMADAYEEAGRTRDAELLRDTARVVALVGGCVVDPAATLFSPARAREDRFRAARQKRKSKVQPSQLNRQKAQPKRRPAASYTPRTYAHAVRLAAKKAQVPHWHPNQLRHLFATEVRKQHGLEAAQVLLGHSRADVTQVYAERNEQLAATVAAEIG</sequence>
<proteinExistence type="predicted"/>
<gene>
    <name evidence="4" type="ORF">FTUN_3167</name>
</gene>
<dbReference type="EMBL" id="CP053452">
    <property type="protein sequence ID" value="QJW95616.1"/>
    <property type="molecule type" value="Genomic_DNA"/>
</dbReference>
<dbReference type="PANTHER" id="PTHR30349:SF64">
    <property type="entry name" value="PROPHAGE INTEGRASE INTD-RELATED"/>
    <property type="match status" value="1"/>
</dbReference>
<dbReference type="RefSeq" id="WP_227254893.1">
    <property type="nucleotide sequence ID" value="NZ_CP053452.2"/>
</dbReference>
<dbReference type="SUPFAM" id="SSF56349">
    <property type="entry name" value="DNA breaking-rejoining enzymes"/>
    <property type="match status" value="2"/>
</dbReference>
<evidence type="ECO:0000313" key="5">
    <source>
        <dbReference type="Proteomes" id="UP000503447"/>
    </source>
</evidence>
<dbReference type="InterPro" id="IPR002104">
    <property type="entry name" value="Integrase_catalytic"/>
</dbReference>